<dbReference type="OMA" id="WRRLWYI"/>
<keyword evidence="2" id="KW-0862">Zinc</keyword>
<keyword evidence="10" id="KW-1185">Reference proteome</keyword>
<dbReference type="GO" id="GO:0008270">
    <property type="term" value="F:zinc ion binding"/>
    <property type="evidence" value="ECO:0007669"/>
    <property type="project" value="InterPro"/>
</dbReference>
<dbReference type="PROSITE" id="PS50048">
    <property type="entry name" value="ZN2_CY6_FUNGAL_2"/>
    <property type="match status" value="1"/>
</dbReference>
<dbReference type="CDD" id="cd00067">
    <property type="entry name" value="GAL4"/>
    <property type="match status" value="1"/>
</dbReference>
<dbReference type="KEGG" id="pfy:PFICI_10661"/>
<dbReference type="InterPro" id="IPR007219">
    <property type="entry name" value="XnlR_reg_dom"/>
</dbReference>
<feature type="compositionally biased region" description="Low complexity" evidence="7">
    <location>
        <begin position="75"/>
        <end position="84"/>
    </location>
</feature>
<evidence type="ECO:0000256" key="7">
    <source>
        <dbReference type="SAM" id="MobiDB-lite"/>
    </source>
</evidence>
<sequence>MSEVTPPLSASKRQACVPCHVRKVKCDATEIGFPCSNCQSASREDCRLHLKRKRTSAKLPGRGAEPVRLPVAVPTSSTRTTTTSPQGSACSPRTTATTASTTTPRPVPKVEVANLLNVDEASVDSDYLFQRHLAEFMDQPHLTERPIDRHARTMYVGTDVSNLSFLVRQQFGEKVENVSHFPTDRIARRHTCHDPDRLPLEAFQLPEKGIVDRLLRAYFTHINPGFPVVDETIFMKQYESKDPDNPPSLLLLHAILLVGAHVCFDQPNREHLKATFFRRAKSLFDARFERNRDTIVQAALLLTWHADGPEDVVANAWYWLGIAARTATGMGMHRDAENSTLVPHVKRMWRRVWWLLFQCDTLVSLQYGRPPAINLADSDVQRLKPSDFEDCGPNARVQYVMHASELCIIISEALRQRFRLRATAEDRQDMLRRTDEDLATWALRLPTSLQLHLGPRLDLWAANLQLIYNTALILLHRTRSHPPSLRAQGEDSDICKTAAGVVQDLFQCLCERHETKYLWTSSINCLFTALIELSAEVRLLNPVLAISALRRYDSALFSLRELARFWPNAQTVLHFFENSVKLQEKSEPVPINNAEVVTEALSKPSNPNVRRGSVEVEGDETSDDAQAQEEASLDMDAGTSARSGLPNANSNWEDQNESRTTDQGVDKRNYAQEEFESWSDWRHAYWQQPEFESEFLFTF</sequence>
<keyword evidence="5" id="KW-0804">Transcription</keyword>
<evidence type="ECO:0000256" key="5">
    <source>
        <dbReference type="ARBA" id="ARBA00023163"/>
    </source>
</evidence>
<dbReference type="GO" id="GO:0006351">
    <property type="term" value="P:DNA-templated transcription"/>
    <property type="evidence" value="ECO:0007669"/>
    <property type="project" value="InterPro"/>
</dbReference>
<feature type="compositionally biased region" description="Polar residues" evidence="7">
    <location>
        <begin position="640"/>
        <end position="653"/>
    </location>
</feature>
<evidence type="ECO:0000313" key="9">
    <source>
        <dbReference type="EMBL" id="ETS78599.1"/>
    </source>
</evidence>
<evidence type="ECO:0000256" key="4">
    <source>
        <dbReference type="ARBA" id="ARBA00023125"/>
    </source>
</evidence>
<evidence type="ECO:0000256" key="6">
    <source>
        <dbReference type="ARBA" id="ARBA00023242"/>
    </source>
</evidence>
<evidence type="ECO:0000256" key="3">
    <source>
        <dbReference type="ARBA" id="ARBA00023015"/>
    </source>
</evidence>
<dbReference type="InParanoid" id="W3WXS8"/>
<dbReference type="eggNOG" id="ENOG502SIAM">
    <property type="taxonomic scope" value="Eukaryota"/>
</dbReference>
<dbReference type="SMART" id="SM00906">
    <property type="entry name" value="Fungal_trans"/>
    <property type="match status" value="1"/>
</dbReference>
<dbReference type="AlphaFoldDB" id="W3WXS8"/>
<gene>
    <name evidence="9" type="ORF">PFICI_10661</name>
</gene>
<dbReference type="SMART" id="SM00066">
    <property type="entry name" value="GAL4"/>
    <property type="match status" value="1"/>
</dbReference>
<feature type="region of interest" description="Disordered" evidence="7">
    <location>
        <begin position="601"/>
        <end position="668"/>
    </location>
</feature>
<name>W3WXS8_PESFW</name>
<evidence type="ECO:0000256" key="2">
    <source>
        <dbReference type="ARBA" id="ARBA00022833"/>
    </source>
</evidence>
<evidence type="ECO:0000259" key="8">
    <source>
        <dbReference type="PROSITE" id="PS50048"/>
    </source>
</evidence>
<dbReference type="Gene3D" id="4.10.240.10">
    <property type="entry name" value="Zn(2)-C6 fungal-type DNA-binding domain"/>
    <property type="match status" value="1"/>
</dbReference>
<dbReference type="Pfam" id="PF00172">
    <property type="entry name" value="Zn_clus"/>
    <property type="match status" value="1"/>
</dbReference>
<dbReference type="PANTHER" id="PTHR47171">
    <property type="entry name" value="FARA-RELATED"/>
    <property type="match status" value="1"/>
</dbReference>
<dbReference type="InterPro" id="IPR052073">
    <property type="entry name" value="Amide_Lactam_Regulators"/>
</dbReference>
<feature type="compositionally biased region" description="Low complexity" evidence="7">
    <location>
        <begin position="91"/>
        <end position="104"/>
    </location>
</feature>
<reference evidence="10" key="1">
    <citation type="journal article" date="2015" name="BMC Genomics">
        <title>Genomic and transcriptomic analysis of the endophytic fungus Pestalotiopsis fici reveals its lifestyle and high potential for synthesis of natural products.</title>
        <authorList>
            <person name="Wang X."/>
            <person name="Zhang X."/>
            <person name="Liu L."/>
            <person name="Xiang M."/>
            <person name="Wang W."/>
            <person name="Sun X."/>
            <person name="Che Y."/>
            <person name="Guo L."/>
            <person name="Liu G."/>
            <person name="Guo L."/>
            <person name="Wang C."/>
            <person name="Yin W.B."/>
            <person name="Stadler M."/>
            <person name="Zhang X."/>
            <person name="Liu X."/>
        </authorList>
    </citation>
    <scope>NUCLEOTIDE SEQUENCE [LARGE SCALE GENOMIC DNA]</scope>
    <source>
        <strain evidence="10">W106-1 / CGMCC3.15140</strain>
    </source>
</reference>
<feature type="region of interest" description="Disordered" evidence="7">
    <location>
        <begin position="71"/>
        <end position="105"/>
    </location>
</feature>
<dbReference type="OrthoDB" id="25391at2759"/>
<feature type="compositionally biased region" description="Basic and acidic residues" evidence="7">
    <location>
        <begin position="656"/>
        <end position="668"/>
    </location>
</feature>
<dbReference type="PROSITE" id="PS00463">
    <property type="entry name" value="ZN2_CY6_FUNGAL_1"/>
    <property type="match status" value="1"/>
</dbReference>
<dbReference type="GeneID" id="19275674"/>
<evidence type="ECO:0000313" key="10">
    <source>
        <dbReference type="Proteomes" id="UP000030651"/>
    </source>
</evidence>
<dbReference type="RefSeq" id="XP_007837433.1">
    <property type="nucleotide sequence ID" value="XM_007839242.1"/>
</dbReference>
<proteinExistence type="predicted"/>
<dbReference type="InterPro" id="IPR001138">
    <property type="entry name" value="Zn2Cys6_DnaBD"/>
</dbReference>
<dbReference type="Proteomes" id="UP000030651">
    <property type="component" value="Unassembled WGS sequence"/>
</dbReference>
<dbReference type="PANTHER" id="PTHR47171:SF4">
    <property type="entry name" value="ACETAMIDASE REGULATORY PROTEIN"/>
    <property type="match status" value="1"/>
</dbReference>
<keyword evidence="1" id="KW-0479">Metal-binding</keyword>
<accession>W3WXS8</accession>
<dbReference type="InterPro" id="IPR036864">
    <property type="entry name" value="Zn2-C6_fun-type_DNA-bd_sf"/>
</dbReference>
<evidence type="ECO:0000256" key="1">
    <source>
        <dbReference type="ARBA" id="ARBA00022723"/>
    </source>
</evidence>
<dbReference type="HOGENOM" id="CLU_006329_4_2_1"/>
<dbReference type="CDD" id="cd12148">
    <property type="entry name" value="fungal_TF_MHR"/>
    <property type="match status" value="1"/>
</dbReference>
<feature type="domain" description="Zn(2)-C6 fungal-type" evidence="8">
    <location>
        <begin position="15"/>
        <end position="48"/>
    </location>
</feature>
<organism evidence="9 10">
    <name type="scientific">Pestalotiopsis fici (strain W106-1 / CGMCC3.15140)</name>
    <dbReference type="NCBI Taxonomy" id="1229662"/>
    <lineage>
        <taxon>Eukaryota</taxon>
        <taxon>Fungi</taxon>
        <taxon>Dikarya</taxon>
        <taxon>Ascomycota</taxon>
        <taxon>Pezizomycotina</taxon>
        <taxon>Sordariomycetes</taxon>
        <taxon>Xylariomycetidae</taxon>
        <taxon>Amphisphaeriales</taxon>
        <taxon>Sporocadaceae</taxon>
        <taxon>Pestalotiopsis</taxon>
    </lineage>
</organism>
<dbReference type="SUPFAM" id="SSF57701">
    <property type="entry name" value="Zn2/Cys6 DNA-binding domain"/>
    <property type="match status" value="1"/>
</dbReference>
<keyword evidence="4" id="KW-0238">DNA-binding</keyword>
<dbReference type="EMBL" id="KI912115">
    <property type="protein sequence ID" value="ETS78599.1"/>
    <property type="molecule type" value="Genomic_DNA"/>
</dbReference>
<dbReference type="GO" id="GO:0000981">
    <property type="term" value="F:DNA-binding transcription factor activity, RNA polymerase II-specific"/>
    <property type="evidence" value="ECO:0007669"/>
    <property type="project" value="InterPro"/>
</dbReference>
<feature type="compositionally biased region" description="Acidic residues" evidence="7">
    <location>
        <begin position="616"/>
        <end position="633"/>
    </location>
</feature>
<dbReference type="GO" id="GO:0003677">
    <property type="term" value="F:DNA binding"/>
    <property type="evidence" value="ECO:0007669"/>
    <property type="project" value="UniProtKB-KW"/>
</dbReference>
<keyword evidence="6" id="KW-0539">Nucleus</keyword>
<dbReference type="Pfam" id="PF04082">
    <property type="entry name" value="Fungal_trans"/>
    <property type="match status" value="1"/>
</dbReference>
<protein>
    <recommendedName>
        <fullName evidence="8">Zn(2)-C6 fungal-type domain-containing protein</fullName>
    </recommendedName>
</protein>
<keyword evidence="3" id="KW-0805">Transcription regulation</keyword>